<sequence>MRLQSHSLLRVFAVCSPQSAVHSYDPIVSNKYVKQSASAPVAATKSANASSLLRHAASGAEFCPYHYDPAFIQIELNATQQGLVGISPTVMAPSIGNPGRAEQAVEIY</sequence>
<keyword evidence="2" id="KW-1185">Reference proteome</keyword>
<protein>
    <submittedName>
        <fullName evidence="1">Uncharacterized protein</fullName>
    </submittedName>
</protein>
<gene>
    <name evidence="1" type="ORF">V6N12_070929</name>
</gene>
<comment type="caution">
    <text evidence="1">The sequence shown here is derived from an EMBL/GenBank/DDBJ whole genome shotgun (WGS) entry which is preliminary data.</text>
</comment>
<evidence type="ECO:0000313" key="2">
    <source>
        <dbReference type="Proteomes" id="UP001472677"/>
    </source>
</evidence>
<name>A0ABR2FIK3_9ROSI</name>
<accession>A0ABR2FIK3</accession>
<dbReference type="Proteomes" id="UP001472677">
    <property type="component" value="Unassembled WGS sequence"/>
</dbReference>
<proteinExistence type="predicted"/>
<reference evidence="1 2" key="1">
    <citation type="journal article" date="2024" name="G3 (Bethesda)">
        <title>Genome assembly of Hibiscus sabdariffa L. provides insights into metabolisms of medicinal natural products.</title>
        <authorList>
            <person name="Kim T."/>
        </authorList>
    </citation>
    <scope>NUCLEOTIDE SEQUENCE [LARGE SCALE GENOMIC DNA]</scope>
    <source>
        <strain evidence="1">TK-2024</strain>
        <tissue evidence="1">Old leaves</tissue>
    </source>
</reference>
<dbReference type="EMBL" id="JBBPBM010000006">
    <property type="protein sequence ID" value="KAK8580672.1"/>
    <property type="molecule type" value="Genomic_DNA"/>
</dbReference>
<organism evidence="1 2">
    <name type="scientific">Hibiscus sabdariffa</name>
    <name type="common">roselle</name>
    <dbReference type="NCBI Taxonomy" id="183260"/>
    <lineage>
        <taxon>Eukaryota</taxon>
        <taxon>Viridiplantae</taxon>
        <taxon>Streptophyta</taxon>
        <taxon>Embryophyta</taxon>
        <taxon>Tracheophyta</taxon>
        <taxon>Spermatophyta</taxon>
        <taxon>Magnoliopsida</taxon>
        <taxon>eudicotyledons</taxon>
        <taxon>Gunneridae</taxon>
        <taxon>Pentapetalae</taxon>
        <taxon>rosids</taxon>
        <taxon>malvids</taxon>
        <taxon>Malvales</taxon>
        <taxon>Malvaceae</taxon>
        <taxon>Malvoideae</taxon>
        <taxon>Hibiscus</taxon>
    </lineage>
</organism>
<evidence type="ECO:0000313" key="1">
    <source>
        <dbReference type="EMBL" id="KAK8580672.1"/>
    </source>
</evidence>